<dbReference type="eggNOG" id="COG4520">
    <property type="taxonomic scope" value="Bacteria"/>
</dbReference>
<feature type="region of interest" description="Disordered" evidence="1">
    <location>
        <begin position="42"/>
        <end position="63"/>
    </location>
</feature>
<gene>
    <name evidence="2" type="ordered locus">BMEI1514</name>
</gene>
<organism evidence="2 3">
    <name type="scientific">Brucella melitensis biotype 1 (strain ATCC 23456 / CCUG 17765 / NCTC 10094 / 16M)</name>
    <dbReference type="NCBI Taxonomy" id="224914"/>
    <lineage>
        <taxon>Bacteria</taxon>
        <taxon>Pseudomonadati</taxon>
        <taxon>Pseudomonadota</taxon>
        <taxon>Alphaproteobacteria</taxon>
        <taxon>Hyphomicrobiales</taxon>
        <taxon>Brucellaceae</taxon>
        <taxon>Brucella/Ochrobactrum group</taxon>
        <taxon>Brucella</taxon>
    </lineage>
</organism>
<dbReference type="EMBL" id="AE008917">
    <property type="protein sequence ID" value="AAL52695.1"/>
    <property type="molecule type" value="Genomic_DNA"/>
</dbReference>
<dbReference type="Proteomes" id="UP000000419">
    <property type="component" value="Chromosome I"/>
</dbReference>
<proteinExistence type="predicted"/>
<evidence type="ECO:0000313" key="2">
    <source>
        <dbReference type="EMBL" id="AAL52695.1"/>
    </source>
</evidence>
<accession>Q8YFK6</accession>
<dbReference type="KEGG" id="bme:BMEI1514"/>
<evidence type="ECO:0000256" key="1">
    <source>
        <dbReference type="SAM" id="MobiDB-lite"/>
    </source>
</evidence>
<reference evidence="2 3" key="1">
    <citation type="journal article" date="2002" name="Proc. Natl. Acad. Sci. U.S.A.">
        <title>The genome sequence of the facultative intracellular pathogen Brucella melitensis.</title>
        <authorList>
            <person name="DelVecchio V.G."/>
            <person name="Kapatral V."/>
            <person name="Redkar R.J."/>
            <person name="Patra G."/>
            <person name="Mujer C."/>
            <person name="Los T."/>
            <person name="Ivanova N."/>
            <person name="Anderson I."/>
            <person name="Bhattacharyya A."/>
            <person name="Lykidis A."/>
            <person name="Reznik G."/>
            <person name="Jablonski L."/>
            <person name="Larsen N."/>
            <person name="D'Souza M."/>
            <person name="Bernal A."/>
            <person name="Mazur M."/>
            <person name="Goltsman E."/>
            <person name="Selkov E."/>
            <person name="Elzer P.H."/>
            <person name="Hagius S."/>
            <person name="O'Callaghan D."/>
            <person name="Letesson J.J."/>
            <person name="Haselkorn R."/>
            <person name="Kyrpides N."/>
            <person name="Overbeek R."/>
        </authorList>
    </citation>
    <scope>NUCLEOTIDE SEQUENCE [LARGE SCALE GENOMIC DNA]</scope>
    <source>
        <strain evidence="3">ATCC 23456 / CCUG 17765 / NCTC 10094 / 16M</strain>
    </source>
</reference>
<sequence>MQQAEPAETDTGKLSDQSAIKNVVSALNFTQWGKSRFRGQTLTRAARGRSPRLPNPAPTTNSAVSLKPRVRHSTAFRSIAAKPVWSAAASGRLLRSRRSDPVRLKRALNEFQIQAV</sequence>
<evidence type="ECO:0000313" key="3">
    <source>
        <dbReference type="Proteomes" id="UP000000419"/>
    </source>
</evidence>
<keyword evidence="3" id="KW-1185">Reference proteome</keyword>
<dbReference type="AlphaFoldDB" id="Q8YFK6"/>
<name>Q8YFK6_BRUME</name>
<dbReference type="PIR" id="AD3441">
    <property type="entry name" value="AD3441"/>
</dbReference>
<protein>
    <submittedName>
        <fullName evidence="2">Uncharacterized protein</fullName>
    </submittedName>
</protein>